<gene>
    <name evidence="1" type="ORF">S03H2_17758</name>
</gene>
<protein>
    <submittedName>
        <fullName evidence="1">Uncharacterized protein</fullName>
    </submittedName>
</protein>
<evidence type="ECO:0000313" key="1">
    <source>
        <dbReference type="EMBL" id="GAH33622.1"/>
    </source>
</evidence>
<name>X1EM25_9ZZZZ</name>
<sequence length="136" mass="16381">MEHIIDEIILKIDVSEFEKYFGNYIGNNILVWSKVLRGLDINTFKKESWQDKHSPIILEEIRKFLSKAYEFFTLYPPENFNQLSEILHKYSKLQNYDEIDILIVCGIRAIQMTKIPKENVNFNWHKYMVIRDHFPP</sequence>
<dbReference type="EMBL" id="BARU01009178">
    <property type="protein sequence ID" value="GAH33622.1"/>
    <property type="molecule type" value="Genomic_DNA"/>
</dbReference>
<comment type="caution">
    <text evidence="1">The sequence shown here is derived from an EMBL/GenBank/DDBJ whole genome shotgun (WGS) entry which is preliminary data.</text>
</comment>
<organism evidence="1">
    <name type="scientific">marine sediment metagenome</name>
    <dbReference type="NCBI Taxonomy" id="412755"/>
    <lineage>
        <taxon>unclassified sequences</taxon>
        <taxon>metagenomes</taxon>
        <taxon>ecological metagenomes</taxon>
    </lineage>
</organism>
<reference evidence="1" key="1">
    <citation type="journal article" date="2014" name="Front. Microbiol.">
        <title>High frequency of phylogenetically diverse reductive dehalogenase-homologous genes in deep subseafloor sedimentary metagenomes.</title>
        <authorList>
            <person name="Kawai M."/>
            <person name="Futagami T."/>
            <person name="Toyoda A."/>
            <person name="Takaki Y."/>
            <person name="Nishi S."/>
            <person name="Hori S."/>
            <person name="Arai W."/>
            <person name="Tsubouchi T."/>
            <person name="Morono Y."/>
            <person name="Uchiyama I."/>
            <person name="Ito T."/>
            <person name="Fujiyama A."/>
            <person name="Inagaki F."/>
            <person name="Takami H."/>
        </authorList>
    </citation>
    <scope>NUCLEOTIDE SEQUENCE</scope>
    <source>
        <strain evidence="1">Expedition CK06-06</strain>
    </source>
</reference>
<dbReference type="AlphaFoldDB" id="X1EM25"/>
<accession>X1EM25</accession>
<proteinExistence type="predicted"/>